<organism evidence="2 3">
    <name type="scientific">Lysinibacter cavernae</name>
    <dbReference type="NCBI Taxonomy" id="1640652"/>
    <lineage>
        <taxon>Bacteria</taxon>
        <taxon>Bacillati</taxon>
        <taxon>Actinomycetota</taxon>
        <taxon>Actinomycetes</taxon>
        <taxon>Micrococcales</taxon>
        <taxon>Microbacteriaceae</taxon>
        <taxon>Lysinibacter</taxon>
    </lineage>
</organism>
<keyword evidence="3" id="KW-1185">Reference proteome</keyword>
<dbReference type="EMBL" id="JAAMOX010000001">
    <property type="protein sequence ID" value="NIH52639.1"/>
    <property type="molecule type" value="Genomic_DNA"/>
</dbReference>
<reference evidence="2 3" key="1">
    <citation type="submission" date="2020-02" db="EMBL/GenBank/DDBJ databases">
        <title>Sequencing the genomes of 1000 actinobacteria strains.</title>
        <authorList>
            <person name="Klenk H.-P."/>
        </authorList>
    </citation>
    <scope>NUCLEOTIDE SEQUENCE [LARGE SCALE GENOMIC DNA]</scope>
    <source>
        <strain evidence="2 3">DSM 27960</strain>
    </source>
</reference>
<dbReference type="Proteomes" id="UP000541033">
    <property type="component" value="Unassembled WGS sequence"/>
</dbReference>
<name>A0A7X5QZ66_9MICO</name>
<evidence type="ECO:0000313" key="3">
    <source>
        <dbReference type="Proteomes" id="UP000541033"/>
    </source>
</evidence>
<evidence type="ECO:0000313" key="2">
    <source>
        <dbReference type="EMBL" id="NIH52639.1"/>
    </source>
</evidence>
<gene>
    <name evidence="2" type="ORF">FHX76_000507</name>
</gene>
<sequence length="61" mass="6770">MSENPDTQFWFNSRTGEVEKGPQSLAQYRVGPFATEAEAARAPEVIKERAAKWAAEEAAED</sequence>
<proteinExistence type="predicted"/>
<dbReference type="AlphaFoldDB" id="A0A7X5QZ66"/>
<dbReference type="RefSeq" id="WP_167147478.1">
    <property type="nucleotide sequence ID" value="NZ_JAAMOX010000001.1"/>
</dbReference>
<accession>A0A7X5QZ66</accession>
<evidence type="ECO:0000256" key="1">
    <source>
        <dbReference type="SAM" id="MobiDB-lite"/>
    </source>
</evidence>
<feature type="region of interest" description="Disordered" evidence="1">
    <location>
        <begin position="1"/>
        <end position="23"/>
    </location>
</feature>
<feature type="compositionally biased region" description="Polar residues" evidence="1">
    <location>
        <begin position="1"/>
        <end position="15"/>
    </location>
</feature>
<protein>
    <recommendedName>
        <fullName evidence="4">SPOR domain-containing protein</fullName>
    </recommendedName>
</protein>
<evidence type="ECO:0008006" key="4">
    <source>
        <dbReference type="Google" id="ProtNLM"/>
    </source>
</evidence>
<comment type="caution">
    <text evidence="2">The sequence shown here is derived from an EMBL/GenBank/DDBJ whole genome shotgun (WGS) entry which is preliminary data.</text>
</comment>